<dbReference type="RefSeq" id="WP_006167583.1">
    <property type="nucleotide sequence ID" value="NZ_AOIN01000059.1"/>
</dbReference>
<dbReference type="Proteomes" id="UP000011693">
    <property type="component" value="Unassembled WGS sequence"/>
</dbReference>
<dbReference type="AlphaFoldDB" id="M0AL44"/>
<feature type="transmembrane region" description="Helical" evidence="1">
    <location>
        <begin position="6"/>
        <end position="26"/>
    </location>
</feature>
<feature type="transmembrane region" description="Helical" evidence="1">
    <location>
        <begin position="33"/>
        <end position="51"/>
    </location>
</feature>
<keyword evidence="3" id="KW-1185">Reference proteome</keyword>
<keyword evidence="1" id="KW-1133">Transmembrane helix</keyword>
<keyword evidence="1" id="KW-0472">Membrane</keyword>
<comment type="caution">
    <text evidence="2">The sequence shown here is derived from an EMBL/GenBank/DDBJ whole genome shotgun (WGS) entry which is preliminary data.</text>
</comment>
<gene>
    <name evidence="2" type="ORF">C482_10756</name>
</gene>
<sequence>MTNTHLSLVGIHLSLVGSVLIIEARLAGFDPGALSYIMLIGGLFITLFSLFNRLSPAPTSSDT</sequence>
<name>M0AL44_9EURY</name>
<dbReference type="OrthoDB" id="168039at2157"/>
<evidence type="ECO:0000313" key="3">
    <source>
        <dbReference type="Proteomes" id="UP000011693"/>
    </source>
</evidence>
<dbReference type="EMBL" id="AOIN01000059">
    <property type="protein sequence ID" value="ELY99031.1"/>
    <property type="molecule type" value="Genomic_DNA"/>
</dbReference>
<keyword evidence="1" id="KW-0812">Transmembrane</keyword>
<reference evidence="2 3" key="1">
    <citation type="journal article" date="2014" name="PLoS Genet.">
        <title>Phylogenetically driven sequencing of extremely halophilic archaea reveals strategies for static and dynamic osmo-response.</title>
        <authorList>
            <person name="Becker E.A."/>
            <person name="Seitzer P.M."/>
            <person name="Tritt A."/>
            <person name="Larsen D."/>
            <person name="Krusor M."/>
            <person name="Yao A.I."/>
            <person name="Wu D."/>
            <person name="Madern D."/>
            <person name="Eisen J.A."/>
            <person name="Darling A.E."/>
            <person name="Facciotti M.T."/>
        </authorList>
    </citation>
    <scope>NUCLEOTIDE SEQUENCE [LARGE SCALE GENOMIC DNA]</scope>
    <source>
        <strain evidence="2 3">JCM 10990</strain>
    </source>
</reference>
<protein>
    <submittedName>
        <fullName evidence="2">Uncharacterized protein</fullName>
    </submittedName>
</protein>
<evidence type="ECO:0000256" key="1">
    <source>
        <dbReference type="SAM" id="Phobius"/>
    </source>
</evidence>
<proteinExistence type="predicted"/>
<evidence type="ECO:0000313" key="2">
    <source>
        <dbReference type="EMBL" id="ELY99031.1"/>
    </source>
</evidence>
<organism evidence="2 3">
    <name type="scientific">Natrialba chahannaoensis JCM 10990</name>
    <dbReference type="NCBI Taxonomy" id="1227492"/>
    <lineage>
        <taxon>Archaea</taxon>
        <taxon>Methanobacteriati</taxon>
        <taxon>Methanobacteriota</taxon>
        <taxon>Stenosarchaea group</taxon>
        <taxon>Halobacteria</taxon>
        <taxon>Halobacteriales</taxon>
        <taxon>Natrialbaceae</taxon>
        <taxon>Natrialba</taxon>
    </lineage>
</organism>
<dbReference type="PATRIC" id="fig|1227492.4.peg.2121"/>
<accession>M0AL44</accession>